<dbReference type="PANTHER" id="PTHR21017:SF17">
    <property type="entry name" value="PROTEIN NIPSNAP"/>
    <property type="match status" value="1"/>
</dbReference>
<dbReference type="Proteomes" id="UP000254889">
    <property type="component" value="Chromosome"/>
</dbReference>
<dbReference type="InterPro" id="IPR011008">
    <property type="entry name" value="Dimeric_a/b-barrel"/>
</dbReference>
<protein>
    <submittedName>
        <fullName evidence="3">NIPSNAP family protein</fullName>
    </submittedName>
</protein>
<proteinExistence type="inferred from homology"/>
<accession>A0A346A163</accession>
<reference evidence="3 4" key="1">
    <citation type="submission" date="2018-07" db="EMBL/GenBank/DDBJ databases">
        <authorList>
            <person name="Quirk P.G."/>
            <person name="Krulwich T.A."/>
        </authorList>
    </citation>
    <scope>NUCLEOTIDE SEQUENCE [LARGE SCALE GENOMIC DNA]</scope>
    <source>
        <strain evidence="3 4">CC-BB4</strain>
    </source>
</reference>
<dbReference type="OrthoDB" id="4124121at2"/>
<evidence type="ECO:0000313" key="4">
    <source>
        <dbReference type="Proteomes" id="UP000254889"/>
    </source>
</evidence>
<dbReference type="InterPro" id="IPR051557">
    <property type="entry name" value="NipSnap_domain"/>
</dbReference>
<sequence>MILDERSYLIKPEHVKDYLDTYVAEGMALQVSHLGDLVGWFTTDCGVVNEVVHIWRYQDMGDRERRRAAMEADPAWQAFRKKTSGYVMQMRNRILRPTSFSPMK</sequence>
<keyword evidence="4" id="KW-1185">Reference proteome</keyword>
<name>A0A346A163_9HYPH</name>
<dbReference type="AlphaFoldDB" id="A0A346A163"/>
<organism evidence="3 4">
    <name type="scientific">Pseudolabrys taiwanensis</name>
    <dbReference type="NCBI Taxonomy" id="331696"/>
    <lineage>
        <taxon>Bacteria</taxon>
        <taxon>Pseudomonadati</taxon>
        <taxon>Pseudomonadota</taxon>
        <taxon>Alphaproteobacteria</taxon>
        <taxon>Hyphomicrobiales</taxon>
        <taxon>Xanthobacteraceae</taxon>
        <taxon>Pseudolabrys</taxon>
    </lineage>
</organism>
<dbReference type="KEGG" id="ptaw:DW352_21740"/>
<dbReference type="Gene3D" id="3.30.70.100">
    <property type="match status" value="1"/>
</dbReference>
<dbReference type="PANTHER" id="PTHR21017">
    <property type="entry name" value="NIPSNAP-RELATED"/>
    <property type="match status" value="1"/>
</dbReference>
<gene>
    <name evidence="3" type="ORF">DW352_21740</name>
</gene>
<dbReference type="Pfam" id="PF07978">
    <property type="entry name" value="NIPSNAP"/>
    <property type="match status" value="1"/>
</dbReference>
<feature type="domain" description="NIPSNAP" evidence="2">
    <location>
        <begin position="5"/>
        <end position="102"/>
    </location>
</feature>
<dbReference type="RefSeq" id="WP_115693289.1">
    <property type="nucleotide sequence ID" value="NZ_CP031417.1"/>
</dbReference>
<dbReference type="EMBL" id="CP031417">
    <property type="protein sequence ID" value="AXK82910.1"/>
    <property type="molecule type" value="Genomic_DNA"/>
</dbReference>
<evidence type="ECO:0000259" key="2">
    <source>
        <dbReference type="Pfam" id="PF07978"/>
    </source>
</evidence>
<dbReference type="InterPro" id="IPR012577">
    <property type="entry name" value="NIPSNAP"/>
</dbReference>
<comment type="similarity">
    <text evidence="1">Belongs to the NipSnap family.</text>
</comment>
<evidence type="ECO:0000256" key="1">
    <source>
        <dbReference type="ARBA" id="ARBA00005291"/>
    </source>
</evidence>
<dbReference type="SUPFAM" id="SSF54909">
    <property type="entry name" value="Dimeric alpha+beta barrel"/>
    <property type="match status" value="1"/>
</dbReference>
<evidence type="ECO:0000313" key="3">
    <source>
        <dbReference type="EMBL" id="AXK82910.1"/>
    </source>
</evidence>